<sequence>MQGIKLLFVGRTDSPEIQRLIEDYQKRLGRFVPIEIEELPDLKNRRKLSETEQKEEEEKLILAAVGAQDEVILMDERGKQLTSIELSKLIEQKQMTVPRKLLFVIGGPYGFSPAVYAACPLKLSLSKLTFSHQMVRLFLIEQIYRAYTIIHNHPYHHE</sequence>
<evidence type="ECO:0000313" key="6">
    <source>
        <dbReference type="EMBL" id="TFH95733.1"/>
    </source>
</evidence>
<comment type="catalytic activity">
    <reaction evidence="5">
        <text>pseudouridine(1915) in 23S rRNA + S-adenosyl-L-methionine = N(3)-methylpseudouridine(1915) in 23S rRNA + S-adenosyl-L-homocysteine + H(+)</text>
        <dbReference type="Rhea" id="RHEA:42752"/>
        <dbReference type="Rhea" id="RHEA-COMP:10221"/>
        <dbReference type="Rhea" id="RHEA-COMP:10222"/>
        <dbReference type="ChEBI" id="CHEBI:15378"/>
        <dbReference type="ChEBI" id="CHEBI:57856"/>
        <dbReference type="ChEBI" id="CHEBI:59789"/>
        <dbReference type="ChEBI" id="CHEBI:65314"/>
        <dbReference type="ChEBI" id="CHEBI:74486"/>
        <dbReference type="EC" id="2.1.1.177"/>
    </reaction>
</comment>
<comment type="subcellular location">
    <subcellularLocation>
        <location evidence="5">Cytoplasm</location>
    </subcellularLocation>
</comment>
<name>A0A4Y8WQE7_9PORP</name>
<dbReference type="Proteomes" id="UP000297225">
    <property type="component" value="Unassembled WGS sequence"/>
</dbReference>
<keyword evidence="3 5" id="KW-0949">S-adenosyl-L-methionine</keyword>
<keyword evidence="7" id="KW-1185">Reference proteome</keyword>
<comment type="caution">
    <text evidence="5">Lacks conserved residue(s) required for the propagation of feature annotation.</text>
</comment>
<dbReference type="EMBL" id="SPNC01000040">
    <property type="protein sequence ID" value="TFH95733.1"/>
    <property type="molecule type" value="Genomic_DNA"/>
</dbReference>
<dbReference type="PANTHER" id="PTHR33603">
    <property type="entry name" value="METHYLTRANSFERASE"/>
    <property type="match status" value="1"/>
</dbReference>
<dbReference type="Pfam" id="PF02590">
    <property type="entry name" value="SPOUT_MTase"/>
    <property type="match status" value="1"/>
</dbReference>
<dbReference type="RefSeq" id="WP_134849535.1">
    <property type="nucleotide sequence ID" value="NZ_CP197400.1"/>
</dbReference>
<dbReference type="AlphaFoldDB" id="A0A4Y8WQE7"/>
<dbReference type="HAMAP" id="MF_00658">
    <property type="entry name" value="23SrRNA_methyltr_H"/>
    <property type="match status" value="1"/>
</dbReference>
<comment type="subunit">
    <text evidence="5">Homodimer.</text>
</comment>
<evidence type="ECO:0000256" key="2">
    <source>
        <dbReference type="ARBA" id="ARBA00022679"/>
    </source>
</evidence>
<protein>
    <recommendedName>
        <fullName evidence="5">Ribosomal RNA large subunit methyltransferase H</fullName>
        <ecNumber evidence="5">2.1.1.177</ecNumber>
    </recommendedName>
    <alternativeName>
        <fullName evidence="5">23S rRNA (pseudouridine1915-N3)-methyltransferase</fullName>
    </alternativeName>
    <alternativeName>
        <fullName evidence="5">23S rRNA m3Psi1915 methyltransferase</fullName>
    </alternativeName>
    <alternativeName>
        <fullName evidence="5">rRNA (pseudouridine-N3-)-methyltransferase RlmH</fullName>
    </alternativeName>
</protein>
<dbReference type="EC" id="2.1.1.177" evidence="5"/>
<dbReference type="InterPro" id="IPR029026">
    <property type="entry name" value="tRNA_m1G_MTases_N"/>
</dbReference>
<gene>
    <name evidence="5 6" type="primary">rlmH</name>
    <name evidence="6" type="ORF">E4P47_03875</name>
</gene>
<feature type="binding site" evidence="5">
    <location>
        <position position="106"/>
    </location>
    <ligand>
        <name>S-adenosyl-L-methionine</name>
        <dbReference type="ChEBI" id="CHEBI:59789"/>
    </ligand>
</feature>
<organism evidence="6 7">
    <name type="scientific">Porphyromonas levii</name>
    <dbReference type="NCBI Taxonomy" id="28114"/>
    <lineage>
        <taxon>Bacteria</taxon>
        <taxon>Pseudomonadati</taxon>
        <taxon>Bacteroidota</taxon>
        <taxon>Bacteroidia</taxon>
        <taxon>Bacteroidales</taxon>
        <taxon>Porphyromonadaceae</taxon>
        <taxon>Porphyromonas</taxon>
    </lineage>
</organism>
<evidence type="ECO:0000313" key="7">
    <source>
        <dbReference type="Proteomes" id="UP000297225"/>
    </source>
</evidence>
<dbReference type="InterPro" id="IPR029028">
    <property type="entry name" value="Alpha/beta_knot_MTases"/>
</dbReference>
<dbReference type="OrthoDB" id="9806643at2"/>
<comment type="caution">
    <text evidence="6">The sequence shown here is derived from an EMBL/GenBank/DDBJ whole genome shotgun (WGS) entry which is preliminary data.</text>
</comment>
<evidence type="ECO:0000256" key="5">
    <source>
        <dbReference type="HAMAP-Rule" id="MF_00658"/>
    </source>
</evidence>
<comment type="similarity">
    <text evidence="4 5">Belongs to the RNA methyltransferase RlmH family.</text>
</comment>
<dbReference type="NCBIfam" id="NF000990">
    <property type="entry name" value="PRK00103.2-4"/>
    <property type="match status" value="1"/>
</dbReference>
<dbReference type="Gene3D" id="3.40.1280.10">
    <property type="match status" value="1"/>
</dbReference>
<feature type="binding site" evidence="5">
    <location>
        <begin position="125"/>
        <end position="130"/>
    </location>
    <ligand>
        <name>S-adenosyl-L-methionine</name>
        <dbReference type="ChEBI" id="CHEBI:59789"/>
    </ligand>
</feature>
<comment type="function">
    <text evidence="5">Specifically methylates the pseudouridine at position 1915 (m3Psi1915) in 23S rRNA.</text>
</comment>
<keyword evidence="1 5" id="KW-0489">Methyltransferase</keyword>
<dbReference type="InterPro" id="IPR003742">
    <property type="entry name" value="RlmH-like"/>
</dbReference>
<dbReference type="GO" id="GO:0070038">
    <property type="term" value="F:rRNA (pseudouridine-N3-)-methyltransferase activity"/>
    <property type="evidence" value="ECO:0007669"/>
    <property type="project" value="UniProtKB-UniRule"/>
</dbReference>
<dbReference type="STRING" id="1122973.GCA_000379925_00259"/>
<evidence type="ECO:0000256" key="1">
    <source>
        <dbReference type="ARBA" id="ARBA00022603"/>
    </source>
</evidence>
<dbReference type="PIRSF" id="PIRSF004505">
    <property type="entry name" value="MT_bac"/>
    <property type="match status" value="1"/>
</dbReference>
<dbReference type="PANTHER" id="PTHR33603:SF1">
    <property type="entry name" value="RIBOSOMAL RNA LARGE SUBUNIT METHYLTRANSFERASE H"/>
    <property type="match status" value="1"/>
</dbReference>
<keyword evidence="2 5" id="KW-0808">Transferase</keyword>
<keyword evidence="5" id="KW-0963">Cytoplasm</keyword>
<proteinExistence type="inferred from homology"/>
<keyword evidence="5" id="KW-0698">rRNA processing</keyword>
<dbReference type="SUPFAM" id="SSF75217">
    <property type="entry name" value="alpha/beta knot"/>
    <property type="match status" value="1"/>
</dbReference>
<dbReference type="GO" id="GO:0005737">
    <property type="term" value="C:cytoplasm"/>
    <property type="evidence" value="ECO:0007669"/>
    <property type="project" value="UniProtKB-SubCell"/>
</dbReference>
<dbReference type="CDD" id="cd18081">
    <property type="entry name" value="RlmH-like"/>
    <property type="match status" value="1"/>
</dbReference>
<evidence type="ECO:0000256" key="3">
    <source>
        <dbReference type="ARBA" id="ARBA00022691"/>
    </source>
</evidence>
<accession>A0A4Y8WQE7</accession>
<evidence type="ECO:0000256" key="4">
    <source>
        <dbReference type="ARBA" id="ARBA00038303"/>
    </source>
</evidence>
<reference evidence="6 7" key="1">
    <citation type="submission" date="2019-03" db="EMBL/GenBank/DDBJ databases">
        <title>Porphyromonas levii Isolated from the Uterus of Dairy Cows.</title>
        <authorList>
            <person name="Francis A.M."/>
        </authorList>
    </citation>
    <scope>NUCLEOTIDE SEQUENCE [LARGE SCALE GENOMIC DNA]</scope>
    <source>
        <strain evidence="6 7">AF5678</strain>
    </source>
</reference>